<evidence type="ECO:0000313" key="1">
    <source>
        <dbReference type="EMBL" id="QFF98818.1"/>
    </source>
</evidence>
<accession>A0A5J6SLR8</accession>
<dbReference type="KEGG" id="psyo:PB01_08215"/>
<reference evidence="1 2" key="1">
    <citation type="submission" date="2018-07" db="EMBL/GenBank/DDBJ databases">
        <title>Complete genome sequence of Psychrobacillus sp. PB01, isolated from iceberg, and comparative genome analysis of Psychrobacillus strains.</title>
        <authorList>
            <person name="Lee P.C."/>
        </authorList>
    </citation>
    <scope>NUCLEOTIDE SEQUENCE [LARGE SCALE GENOMIC DNA]</scope>
    <source>
        <strain evidence="1 2">PB01</strain>
    </source>
</reference>
<sequence length="67" mass="7683">MKAFMGESIDRKRTHDCKKVDPIRQYSRILPSADLRSSDFFISSSYFCVIGGVKMHELLKVAEVENT</sequence>
<keyword evidence="2" id="KW-1185">Reference proteome</keyword>
<evidence type="ECO:0000313" key="2">
    <source>
        <dbReference type="Proteomes" id="UP000325517"/>
    </source>
</evidence>
<name>A0A5J6SLR8_9BACI</name>
<organism evidence="1 2">
    <name type="scientific">Psychrobacillus glaciei</name>
    <dbReference type="NCBI Taxonomy" id="2283160"/>
    <lineage>
        <taxon>Bacteria</taxon>
        <taxon>Bacillati</taxon>
        <taxon>Bacillota</taxon>
        <taxon>Bacilli</taxon>
        <taxon>Bacillales</taxon>
        <taxon>Bacillaceae</taxon>
        <taxon>Psychrobacillus</taxon>
    </lineage>
</organism>
<protein>
    <submittedName>
        <fullName evidence="1">Uncharacterized protein</fullName>
    </submittedName>
</protein>
<dbReference type="EMBL" id="CP031223">
    <property type="protein sequence ID" value="QFF98818.1"/>
    <property type="molecule type" value="Genomic_DNA"/>
</dbReference>
<dbReference type="Proteomes" id="UP000325517">
    <property type="component" value="Chromosome"/>
</dbReference>
<gene>
    <name evidence="1" type="ORF">PB01_08215</name>
</gene>
<dbReference type="AlphaFoldDB" id="A0A5J6SLR8"/>
<proteinExistence type="predicted"/>